<reference evidence="1 2" key="1">
    <citation type="submission" date="2020-04" db="EMBL/GenBank/DDBJ databases">
        <title>Perkinsus olseni comparative genomics.</title>
        <authorList>
            <person name="Bogema D.R."/>
        </authorList>
    </citation>
    <scope>NUCLEOTIDE SEQUENCE [LARGE SCALE GENOMIC DNA]</scope>
    <source>
        <strain evidence="1">00978-12</strain>
    </source>
</reference>
<comment type="caution">
    <text evidence="1">The sequence shown here is derived from an EMBL/GenBank/DDBJ whole genome shotgun (WGS) entry which is preliminary data.</text>
</comment>
<dbReference type="EMBL" id="JABANP010000411">
    <property type="protein sequence ID" value="KAF4682731.1"/>
    <property type="molecule type" value="Genomic_DNA"/>
</dbReference>
<accession>A0A7J6NI35</accession>
<dbReference type="Proteomes" id="UP000541610">
    <property type="component" value="Unassembled WGS sequence"/>
</dbReference>
<gene>
    <name evidence="1" type="primary">CHS2_5</name>
    <name evidence="1" type="ORF">FOZ60_010204</name>
</gene>
<sequence length="116" mass="13574">MAQRQHPHIHPNHGGYSSYIDIDPLYLGRKGVQGFDLTKENSRLRYTPITVSQEELVYHKNINYEERGITFPRFLDQMFDSPFYSEYFGGYPAPAPYRVKFIENPKSKVKVFIVAN</sequence>
<dbReference type="OrthoDB" id="3352955at2759"/>
<evidence type="ECO:0000313" key="1">
    <source>
        <dbReference type="EMBL" id="KAF4682731.1"/>
    </source>
</evidence>
<protein>
    <submittedName>
        <fullName evidence="1">Chitin synthase, class 2</fullName>
    </submittedName>
</protein>
<evidence type="ECO:0000313" key="2">
    <source>
        <dbReference type="Proteomes" id="UP000541610"/>
    </source>
</evidence>
<name>A0A7J6NI35_PEROL</name>
<proteinExistence type="predicted"/>
<dbReference type="AlphaFoldDB" id="A0A7J6NI35"/>
<organism evidence="1 2">
    <name type="scientific">Perkinsus olseni</name>
    <name type="common">Perkinsus atlanticus</name>
    <dbReference type="NCBI Taxonomy" id="32597"/>
    <lineage>
        <taxon>Eukaryota</taxon>
        <taxon>Sar</taxon>
        <taxon>Alveolata</taxon>
        <taxon>Perkinsozoa</taxon>
        <taxon>Perkinsea</taxon>
        <taxon>Perkinsida</taxon>
        <taxon>Perkinsidae</taxon>
        <taxon>Perkinsus</taxon>
    </lineage>
</organism>